<dbReference type="PANTHER" id="PTHR43775:SF37">
    <property type="entry name" value="SI:DKEY-61P9.11"/>
    <property type="match status" value="1"/>
</dbReference>
<dbReference type="GO" id="GO:0006633">
    <property type="term" value="P:fatty acid biosynthetic process"/>
    <property type="evidence" value="ECO:0007669"/>
    <property type="project" value="TreeGrafter"/>
</dbReference>
<dbReference type="PANTHER" id="PTHR43775">
    <property type="entry name" value="FATTY ACID SYNTHASE"/>
    <property type="match status" value="1"/>
</dbReference>
<comment type="caution">
    <text evidence="5">The sequence shown here is derived from an EMBL/GenBank/DDBJ whole genome shotgun (WGS) entry which is preliminary data.</text>
</comment>
<keyword evidence="1" id="KW-0596">Phosphopantetheine</keyword>
<dbReference type="Pfam" id="PF08659">
    <property type="entry name" value="KR"/>
    <property type="match status" value="1"/>
</dbReference>
<evidence type="ECO:0000313" key="6">
    <source>
        <dbReference type="Proteomes" id="UP001515480"/>
    </source>
</evidence>
<proteinExistence type="predicted"/>
<name>A0AB34JL11_PRYPA</name>
<dbReference type="Proteomes" id="UP001515480">
    <property type="component" value="Unassembled WGS sequence"/>
</dbReference>
<keyword evidence="6" id="KW-1185">Reference proteome</keyword>
<evidence type="ECO:0000256" key="3">
    <source>
        <dbReference type="SAM" id="MobiDB-lite"/>
    </source>
</evidence>
<feature type="region of interest" description="Disordered" evidence="3">
    <location>
        <begin position="1"/>
        <end position="21"/>
    </location>
</feature>
<dbReference type="EMBL" id="JBGBPQ010000007">
    <property type="protein sequence ID" value="KAL1521597.1"/>
    <property type="molecule type" value="Genomic_DNA"/>
</dbReference>
<evidence type="ECO:0000313" key="5">
    <source>
        <dbReference type="EMBL" id="KAL1521597.1"/>
    </source>
</evidence>
<dbReference type="InterPro" id="IPR057326">
    <property type="entry name" value="KR_dom"/>
</dbReference>
<dbReference type="GO" id="GO:0004312">
    <property type="term" value="F:fatty acid synthase activity"/>
    <property type="evidence" value="ECO:0007669"/>
    <property type="project" value="TreeGrafter"/>
</dbReference>
<evidence type="ECO:0000259" key="4">
    <source>
        <dbReference type="SMART" id="SM00822"/>
    </source>
</evidence>
<dbReference type="InterPro" id="IPR013968">
    <property type="entry name" value="PKS_KR"/>
</dbReference>
<accession>A0AB34JL11</accession>
<dbReference type="InterPro" id="IPR050091">
    <property type="entry name" value="PKS_NRPS_Biosynth_Enz"/>
</dbReference>
<evidence type="ECO:0000256" key="2">
    <source>
        <dbReference type="ARBA" id="ARBA00022553"/>
    </source>
</evidence>
<feature type="domain" description="Ketoreductase" evidence="4">
    <location>
        <begin position="289"/>
        <end position="480"/>
    </location>
</feature>
<dbReference type="Gene3D" id="3.40.50.720">
    <property type="entry name" value="NAD(P)-binding Rossmann-like Domain"/>
    <property type="match status" value="1"/>
</dbReference>
<gene>
    <name evidence="5" type="ORF">AB1Y20_021256</name>
</gene>
<evidence type="ECO:0000256" key="1">
    <source>
        <dbReference type="ARBA" id="ARBA00022450"/>
    </source>
</evidence>
<sequence>MAENGPKLPPIELNVEETKGPSKKNLEGSMCFVTEWYRERLPHEYCNGSILTRDRGHTPRKENILIFADSCGVCPNEKTGAEGFMGSAPQDRVGSVTVISTPPLEMAVKDFVAAIGTTPWDIIVFGYSCENVSKDCTDVQELIKLQEAVQELWLAMMQHIQIAKNCNRVVILTLGAHTAEPLEHQFYGIGTVTHANMIGCTNTARLEFAEGPRVHYVDCPQDTPSMQLDVASEVFREEGFGTNNVLLNPPGPDEPNEENETVEGRYVQRQMTSRLYQERKFRWLLPKKGTILITGGNGSLGLIMGKWLQAKATESPYSHPLTILFLSRSTKISPGENQRSWSEIQANATRLGMTVEQVACDFSNPSAVSEFIAKHSPNICGIIHSAGVLRDSTLRNQTWEKFKDVFESKSHAALYIHDALMKHSNPDLYFFWMFSSIAVLGSPGQSNYSASNAMLDGLARYRRGIGLPGTTIQWGAWGEAGMAASLDAVNRRRVDEGPMPYFTNKEGLKGLEAGLLTDLPTFSVFKYNTTAILAQQDQLAEVAATQFFQNFVQKIAAPKYLDQCGRMAFLRSMTAPSKMLLCPRFTFREYPQKTGGDYQGEDEYHYV</sequence>
<reference evidence="5 6" key="1">
    <citation type="journal article" date="2024" name="Science">
        <title>Giant polyketide synthase enzymes in the biosynthesis of giant marine polyether toxins.</title>
        <authorList>
            <person name="Fallon T.R."/>
            <person name="Shende V.V."/>
            <person name="Wierzbicki I.H."/>
            <person name="Pendleton A.L."/>
            <person name="Watervoot N.F."/>
            <person name="Auber R.P."/>
            <person name="Gonzalez D.J."/>
            <person name="Wisecaver J.H."/>
            <person name="Moore B.S."/>
        </authorList>
    </citation>
    <scope>NUCLEOTIDE SEQUENCE [LARGE SCALE GENOMIC DNA]</scope>
    <source>
        <strain evidence="5 6">12B1</strain>
    </source>
</reference>
<dbReference type="InterPro" id="IPR036291">
    <property type="entry name" value="NAD(P)-bd_dom_sf"/>
</dbReference>
<keyword evidence="2" id="KW-0597">Phosphoprotein</keyword>
<organism evidence="5 6">
    <name type="scientific">Prymnesium parvum</name>
    <name type="common">Toxic golden alga</name>
    <dbReference type="NCBI Taxonomy" id="97485"/>
    <lineage>
        <taxon>Eukaryota</taxon>
        <taxon>Haptista</taxon>
        <taxon>Haptophyta</taxon>
        <taxon>Prymnesiophyceae</taxon>
        <taxon>Prymnesiales</taxon>
        <taxon>Prymnesiaceae</taxon>
        <taxon>Prymnesium</taxon>
    </lineage>
</organism>
<dbReference type="SMART" id="SM00822">
    <property type="entry name" value="PKS_KR"/>
    <property type="match status" value="1"/>
</dbReference>
<dbReference type="AlphaFoldDB" id="A0AB34JL11"/>
<protein>
    <recommendedName>
        <fullName evidence="4">Ketoreductase domain-containing protein</fullName>
    </recommendedName>
</protein>
<dbReference type="SUPFAM" id="SSF51735">
    <property type="entry name" value="NAD(P)-binding Rossmann-fold domains"/>
    <property type="match status" value="1"/>
</dbReference>